<dbReference type="PRINTS" id="PR00690">
    <property type="entry name" value="ADHESNFAMILY"/>
</dbReference>
<dbReference type="PANTHER" id="PTHR42953:SF3">
    <property type="entry name" value="HIGH-AFFINITY ZINC UPTAKE SYSTEM PROTEIN ZNUA"/>
    <property type="match status" value="1"/>
</dbReference>
<dbReference type="InterPro" id="IPR006129">
    <property type="entry name" value="AdhesinB"/>
</dbReference>
<dbReference type="Pfam" id="PF01297">
    <property type="entry name" value="ZnuA"/>
    <property type="match status" value="1"/>
</dbReference>
<proteinExistence type="inferred from homology"/>
<dbReference type="EMBL" id="CP000828">
    <property type="protein sequence ID" value="ABW28068.1"/>
    <property type="molecule type" value="Genomic_DNA"/>
</dbReference>
<reference evidence="7 8" key="1">
    <citation type="journal article" date="2008" name="Proc. Natl. Acad. Sci. U.S.A.">
        <title>Niche adaptation and genome expansion in the chlorophyll d-producing cyanobacterium Acaryochloris marina.</title>
        <authorList>
            <person name="Swingley W.D."/>
            <person name="Chen M."/>
            <person name="Cheung P.C."/>
            <person name="Conrad A.L."/>
            <person name="Dejesa L.C."/>
            <person name="Hao J."/>
            <person name="Honchak B.M."/>
            <person name="Karbach L.E."/>
            <person name="Kurdoglu A."/>
            <person name="Lahiri S."/>
            <person name="Mastrian S.D."/>
            <person name="Miyashita H."/>
            <person name="Page L."/>
            <person name="Ramakrishna P."/>
            <person name="Satoh S."/>
            <person name="Sattley W.M."/>
            <person name="Shimada Y."/>
            <person name="Taylor H.L."/>
            <person name="Tomo T."/>
            <person name="Tsuchiya T."/>
            <person name="Wang Z.T."/>
            <person name="Raymond J."/>
            <person name="Mimuro M."/>
            <person name="Blankenship R.E."/>
            <person name="Touchman J.W."/>
        </authorList>
    </citation>
    <scope>NUCLEOTIDE SEQUENCE [LARGE SCALE GENOMIC DNA]</scope>
    <source>
        <strain evidence="8">MBIC 11017</strain>
    </source>
</reference>
<evidence type="ECO:0000313" key="7">
    <source>
        <dbReference type="EMBL" id="ABW28068.1"/>
    </source>
</evidence>
<dbReference type="InterPro" id="IPR006127">
    <property type="entry name" value="ZnuA-like"/>
</dbReference>
<gene>
    <name evidence="7" type="ordered locus">AM1_3072</name>
</gene>
<dbReference type="Proteomes" id="UP000000268">
    <property type="component" value="Chromosome"/>
</dbReference>
<evidence type="ECO:0000256" key="2">
    <source>
        <dbReference type="ARBA" id="ARBA00022448"/>
    </source>
</evidence>
<evidence type="ECO:0000256" key="3">
    <source>
        <dbReference type="ARBA" id="ARBA00022729"/>
    </source>
</evidence>
<feature type="region of interest" description="Disordered" evidence="5">
    <location>
        <begin position="137"/>
        <end position="221"/>
    </location>
</feature>
<dbReference type="GO" id="GO:0007155">
    <property type="term" value="P:cell adhesion"/>
    <property type="evidence" value="ECO:0007669"/>
    <property type="project" value="InterPro"/>
</dbReference>
<dbReference type="AlphaFoldDB" id="B0CDJ9"/>
<dbReference type="RefSeq" id="WP_012163499.1">
    <property type="nucleotide sequence ID" value="NC_009925.1"/>
</dbReference>
<dbReference type="InterPro" id="IPR050492">
    <property type="entry name" value="Bact_metal-bind_prot9"/>
</dbReference>
<dbReference type="SUPFAM" id="SSF53807">
    <property type="entry name" value="Helical backbone' metal receptor"/>
    <property type="match status" value="1"/>
</dbReference>
<dbReference type="Gene3D" id="3.40.50.1980">
    <property type="entry name" value="Nitrogenase molybdenum iron protein domain"/>
    <property type="match status" value="3"/>
</dbReference>
<feature type="chain" id="PRO_5002746744" evidence="6">
    <location>
        <begin position="31"/>
        <end position="413"/>
    </location>
</feature>
<dbReference type="PANTHER" id="PTHR42953">
    <property type="entry name" value="HIGH-AFFINITY ZINC UPTAKE SYSTEM PROTEIN ZNUA-RELATED"/>
    <property type="match status" value="1"/>
</dbReference>
<keyword evidence="8" id="KW-1185">Reference proteome</keyword>
<feature type="signal peptide" evidence="6">
    <location>
        <begin position="1"/>
        <end position="30"/>
    </location>
</feature>
<dbReference type="eggNOG" id="COG0803">
    <property type="taxonomic scope" value="Bacteria"/>
</dbReference>
<dbReference type="KEGG" id="amr:AM1_3072"/>
<evidence type="ECO:0000256" key="1">
    <source>
        <dbReference type="ARBA" id="ARBA00011028"/>
    </source>
</evidence>
<dbReference type="GO" id="GO:0030001">
    <property type="term" value="P:metal ion transport"/>
    <property type="evidence" value="ECO:0007669"/>
    <property type="project" value="InterPro"/>
</dbReference>
<keyword evidence="3 6" id="KW-0732">Signal</keyword>
<keyword evidence="2 4" id="KW-0813">Transport</keyword>
<sequence>MTPNSSRPSRLQKYQLSIALLSALALGSCASTPSEDPNSTQGDSKLQITTTFLPITNFTKAVAGDRAQVTQLLPNNIGPHDYQAKPEDVQKLAKADVLVMNGLEMEAFLEDMVKNAGNNELAMVDSSEGIAVIPNEEEHGDDHDEHKGEKHEDEHDHDDHEGEDHKDEDHAEDKDHDHDEDHAEGEDHKDDDHAEGKDHDEEKDHAKGGHDHDHGENNPHIWLDPKRAIQQVENIRDGLIKADPDGKSTYEANAAAYIDELKKLDTEFTEQLKPFAGKTFVTYHDFADYFARSYDLEVEYLVGIPHENASPEDVKRVINAAKSSNLKTLLSEPQASGNPFAALAQDLKVQVGTFDPIETGGTDALEADYYLTTMRENLKNLTTAFGNQPQAWVPARPRQRTIATLPQWVQVKF</sequence>
<accession>B0CDJ9</accession>
<dbReference type="InterPro" id="IPR006128">
    <property type="entry name" value="Lipoprotein_PsaA-like"/>
</dbReference>
<dbReference type="OrthoDB" id="9810636at2"/>
<comment type="similarity">
    <text evidence="1 4">Belongs to the bacterial solute-binding protein 9 family.</text>
</comment>
<organism evidence="7 8">
    <name type="scientific">Acaryochloris marina (strain MBIC 11017)</name>
    <dbReference type="NCBI Taxonomy" id="329726"/>
    <lineage>
        <taxon>Bacteria</taxon>
        <taxon>Bacillati</taxon>
        <taxon>Cyanobacteriota</taxon>
        <taxon>Cyanophyceae</taxon>
        <taxon>Acaryochloridales</taxon>
        <taxon>Acaryochloridaceae</taxon>
        <taxon>Acaryochloris</taxon>
    </lineage>
</organism>
<evidence type="ECO:0000256" key="6">
    <source>
        <dbReference type="SAM" id="SignalP"/>
    </source>
</evidence>
<dbReference type="PROSITE" id="PS51257">
    <property type="entry name" value="PROKAR_LIPOPROTEIN"/>
    <property type="match status" value="1"/>
</dbReference>
<evidence type="ECO:0000313" key="8">
    <source>
        <dbReference type="Proteomes" id="UP000000268"/>
    </source>
</evidence>
<name>B0CDJ9_ACAM1</name>
<dbReference type="HOGENOM" id="CLU_016838_1_0_3"/>
<dbReference type="GO" id="GO:0046872">
    <property type="term" value="F:metal ion binding"/>
    <property type="evidence" value="ECO:0007669"/>
    <property type="project" value="InterPro"/>
</dbReference>
<protein>
    <submittedName>
        <fullName evidence="7">Zinc ABC transporter, periplasmic zinc-binding protein, putative</fullName>
    </submittedName>
</protein>
<evidence type="ECO:0000256" key="4">
    <source>
        <dbReference type="RuleBase" id="RU003512"/>
    </source>
</evidence>
<evidence type="ECO:0000256" key="5">
    <source>
        <dbReference type="SAM" id="MobiDB-lite"/>
    </source>
</evidence>
<dbReference type="PRINTS" id="PR00691">
    <property type="entry name" value="ADHESINB"/>
</dbReference>
<dbReference type="STRING" id="329726.AM1_3072"/>